<dbReference type="EMBL" id="CAJEWN010000330">
    <property type="protein sequence ID" value="CAD2178873.1"/>
    <property type="molecule type" value="Genomic_DNA"/>
</dbReference>
<keyword evidence="1" id="KW-0732">Signal</keyword>
<name>A0A6V7VVP1_MELEN</name>
<evidence type="ECO:0000313" key="2">
    <source>
        <dbReference type="EMBL" id="CAD2178873.1"/>
    </source>
</evidence>
<comment type="caution">
    <text evidence="2">The sequence shown here is derived from an EMBL/GenBank/DDBJ whole genome shotgun (WGS) entry which is preliminary data.</text>
</comment>
<dbReference type="Proteomes" id="UP000580250">
    <property type="component" value="Unassembled WGS sequence"/>
</dbReference>
<sequence>MIPQKVIILLLFMIEIQVINSKLINRKRQNVMQAQHNVMILDIDDVNYLNGREIKKWIGEQEKKYKEFFTNENFELEYLKDEKLKEIKEFLSDILDENIFGFFVNAEKLSIFSTCLDNLYQRKEEELDNDLNKDLISEIKSSLDNLKKHSFDKILFVTGVCKVFFNLFKWRRKIRI</sequence>
<feature type="chain" id="PRO_5028363719" evidence="1">
    <location>
        <begin position="22"/>
        <end position="176"/>
    </location>
</feature>
<evidence type="ECO:0000313" key="3">
    <source>
        <dbReference type="Proteomes" id="UP000580250"/>
    </source>
</evidence>
<gene>
    <name evidence="2" type="ORF">MENT_LOCUS30837</name>
</gene>
<dbReference type="AlphaFoldDB" id="A0A6V7VVP1"/>
<proteinExistence type="predicted"/>
<accession>A0A6V7VVP1</accession>
<feature type="signal peptide" evidence="1">
    <location>
        <begin position="1"/>
        <end position="21"/>
    </location>
</feature>
<evidence type="ECO:0000256" key="1">
    <source>
        <dbReference type="SAM" id="SignalP"/>
    </source>
</evidence>
<reference evidence="2 3" key="1">
    <citation type="submission" date="2020-08" db="EMBL/GenBank/DDBJ databases">
        <authorList>
            <person name="Koutsovoulos G."/>
            <person name="Danchin GJ E."/>
        </authorList>
    </citation>
    <scope>NUCLEOTIDE SEQUENCE [LARGE SCALE GENOMIC DNA]</scope>
</reference>
<protein>
    <submittedName>
        <fullName evidence="2">Uncharacterized protein</fullName>
    </submittedName>
</protein>
<organism evidence="2 3">
    <name type="scientific">Meloidogyne enterolobii</name>
    <name type="common">Root-knot nematode worm</name>
    <name type="synonym">Meloidogyne mayaguensis</name>
    <dbReference type="NCBI Taxonomy" id="390850"/>
    <lineage>
        <taxon>Eukaryota</taxon>
        <taxon>Metazoa</taxon>
        <taxon>Ecdysozoa</taxon>
        <taxon>Nematoda</taxon>
        <taxon>Chromadorea</taxon>
        <taxon>Rhabditida</taxon>
        <taxon>Tylenchina</taxon>
        <taxon>Tylenchomorpha</taxon>
        <taxon>Tylenchoidea</taxon>
        <taxon>Meloidogynidae</taxon>
        <taxon>Meloidogyninae</taxon>
        <taxon>Meloidogyne</taxon>
    </lineage>
</organism>